<protein>
    <submittedName>
        <fullName evidence="4">Uncharacterized protein LOC103508084</fullName>
    </submittedName>
    <submittedName>
        <fullName evidence="5">Uncharacterized protein LOC103521242</fullName>
    </submittedName>
</protein>
<dbReference type="GeneID" id="103508084"/>
<feature type="coiled-coil region" evidence="1">
    <location>
        <begin position="32"/>
        <end position="80"/>
    </location>
</feature>
<dbReference type="PaxDb" id="121845-A0A1S3DM01"/>
<gene>
    <name evidence="5" type="primary">LOC103521242</name>
    <name evidence="4" type="synonym">LOC103508084</name>
</gene>
<dbReference type="OMA" id="TQIENTW"/>
<evidence type="ECO:0000313" key="3">
    <source>
        <dbReference type="Proteomes" id="UP000079169"/>
    </source>
</evidence>
<dbReference type="STRING" id="121845.A0A1S3DM01"/>
<keyword evidence="1" id="KW-0175">Coiled coil</keyword>
<feature type="domain" description="FP protein C-terminal" evidence="2">
    <location>
        <begin position="170"/>
        <end position="221"/>
    </location>
</feature>
<keyword evidence="3" id="KW-1185">Reference proteome</keyword>
<dbReference type="InterPro" id="IPR004244">
    <property type="entry name" value="Transposase_22"/>
</dbReference>
<dbReference type="PANTHER" id="PTHR11505">
    <property type="entry name" value="L1 TRANSPOSABLE ELEMENT-RELATED"/>
    <property type="match status" value="1"/>
</dbReference>
<evidence type="ECO:0000313" key="5">
    <source>
        <dbReference type="RefSeq" id="XP_008484570.1"/>
    </source>
</evidence>
<dbReference type="Gene3D" id="3.30.70.1820">
    <property type="entry name" value="L1 transposable element, RRM domain"/>
    <property type="match status" value="1"/>
</dbReference>
<organism evidence="3 5">
    <name type="scientific">Diaphorina citri</name>
    <name type="common">Asian citrus psyllid</name>
    <dbReference type="NCBI Taxonomy" id="121845"/>
    <lineage>
        <taxon>Eukaryota</taxon>
        <taxon>Metazoa</taxon>
        <taxon>Ecdysozoa</taxon>
        <taxon>Arthropoda</taxon>
        <taxon>Hexapoda</taxon>
        <taxon>Insecta</taxon>
        <taxon>Pterygota</taxon>
        <taxon>Neoptera</taxon>
        <taxon>Paraneoptera</taxon>
        <taxon>Hemiptera</taxon>
        <taxon>Sternorrhyncha</taxon>
        <taxon>Psylloidea</taxon>
        <taxon>Psyllidae</taxon>
        <taxon>Diaphorininae</taxon>
        <taxon>Diaphorina</taxon>
    </lineage>
</organism>
<dbReference type="KEGG" id="dci:103508084"/>
<sequence length="240" mass="28372">MPTDKNDKLSDRELILKMNKDLQELLPMRSKMNQILELVKEQNKKIEQLETQLNEQRQENKHLTKNLANAKDEINDLQQRSRLSNIIINGIPEAKGENVFKLVEDLGRKLEINNAESHIQVAHRVKTTNKTKAKPIVVRLLNSKTRDIWTAAYRQKKLWAQKIYVNEHLTKKNQDLLHQAKEFKSRYNFNFVWVRDCKIFIRKNDKSRVFVIRSELDFERVLGRREVLPQDGDVSSLSNF</sequence>
<dbReference type="AlphaFoldDB" id="A0A1S3DM01"/>
<dbReference type="RefSeq" id="XP_008470839.1">
    <property type="nucleotide sequence ID" value="XM_008472617.1"/>
</dbReference>
<accession>A0A1S3DM01</accession>
<dbReference type="OrthoDB" id="6613821at2759"/>
<evidence type="ECO:0000259" key="2">
    <source>
        <dbReference type="Pfam" id="PF25298"/>
    </source>
</evidence>
<evidence type="ECO:0000313" key="4">
    <source>
        <dbReference type="RefSeq" id="XP_008470839.1"/>
    </source>
</evidence>
<proteinExistence type="predicted"/>
<dbReference type="Pfam" id="PF25298">
    <property type="entry name" value="Baculo_FP_2nd"/>
    <property type="match status" value="1"/>
</dbReference>
<dbReference type="KEGG" id="dci:103521242"/>
<evidence type="ECO:0000256" key="1">
    <source>
        <dbReference type="SAM" id="Coils"/>
    </source>
</evidence>
<dbReference type="RefSeq" id="XP_008484570.1">
    <property type="nucleotide sequence ID" value="XM_008486348.1"/>
</dbReference>
<dbReference type="GeneID" id="103521242"/>
<dbReference type="InterPro" id="IPR057251">
    <property type="entry name" value="FP_C"/>
</dbReference>
<reference evidence="4 5" key="1">
    <citation type="submission" date="2025-04" db="UniProtKB">
        <authorList>
            <consortium name="RefSeq"/>
        </authorList>
    </citation>
    <scope>IDENTIFICATION</scope>
</reference>
<name>A0A1S3DM01_DIACI</name>
<dbReference type="Proteomes" id="UP000079169">
    <property type="component" value="Unplaced"/>
</dbReference>